<dbReference type="AlphaFoldDB" id="A0A9W9M2Q1"/>
<reference evidence="1" key="1">
    <citation type="submission" date="2022-11" db="EMBL/GenBank/DDBJ databases">
        <authorList>
            <person name="Petersen C."/>
        </authorList>
    </citation>
    <scope>NUCLEOTIDE SEQUENCE</scope>
    <source>
        <strain evidence="1">IBT 20477</strain>
    </source>
</reference>
<name>A0A9W9M2Q1_9EURO</name>
<dbReference type="EMBL" id="JAPQKQ010000007">
    <property type="protein sequence ID" value="KAJ5187436.1"/>
    <property type="molecule type" value="Genomic_DNA"/>
</dbReference>
<gene>
    <name evidence="1" type="ORF">N7449_010430</name>
</gene>
<dbReference type="Proteomes" id="UP001150942">
    <property type="component" value="Unassembled WGS sequence"/>
</dbReference>
<evidence type="ECO:0000313" key="2">
    <source>
        <dbReference type="Proteomes" id="UP001150942"/>
    </source>
</evidence>
<proteinExistence type="predicted"/>
<organism evidence="1 2">
    <name type="scientific">Penicillium cf. viridicatum</name>
    <dbReference type="NCBI Taxonomy" id="2972119"/>
    <lineage>
        <taxon>Eukaryota</taxon>
        <taxon>Fungi</taxon>
        <taxon>Dikarya</taxon>
        <taxon>Ascomycota</taxon>
        <taxon>Pezizomycotina</taxon>
        <taxon>Eurotiomycetes</taxon>
        <taxon>Eurotiomycetidae</taxon>
        <taxon>Eurotiales</taxon>
        <taxon>Aspergillaceae</taxon>
        <taxon>Penicillium</taxon>
    </lineage>
</organism>
<accession>A0A9W9M2Q1</accession>
<sequence length="61" mass="6977">MLDNDLGTREVPDVSTPKSHLCPSPFNVTAELFTVFVQRSVLNEILALSRAYSRPRTRMLW</sequence>
<keyword evidence="2" id="KW-1185">Reference proteome</keyword>
<comment type="caution">
    <text evidence="1">The sequence shown here is derived from an EMBL/GenBank/DDBJ whole genome shotgun (WGS) entry which is preliminary data.</text>
</comment>
<evidence type="ECO:0000313" key="1">
    <source>
        <dbReference type="EMBL" id="KAJ5187436.1"/>
    </source>
</evidence>
<dbReference type="OrthoDB" id="10366101at2759"/>
<protein>
    <submittedName>
        <fullName evidence="1">Uncharacterized protein</fullName>
    </submittedName>
</protein>
<reference evidence="1" key="2">
    <citation type="journal article" date="2023" name="IMA Fungus">
        <title>Comparative genomic study of the Penicillium genus elucidates a diverse pangenome and 15 lateral gene transfer events.</title>
        <authorList>
            <person name="Petersen C."/>
            <person name="Sorensen T."/>
            <person name="Nielsen M.R."/>
            <person name="Sondergaard T.E."/>
            <person name="Sorensen J.L."/>
            <person name="Fitzpatrick D.A."/>
            <person name="Frisvad J.C."/>
            <person name="Nielsen K.L."/>
        </authorList>
    </citation>
    <scope>NUCLEOTIDE SEQUENCE</scope>
    <source>
        <strain evidence="1">IBT 20477</strain>
    </source>
</reference>